<keyword evidence="3" id="KW-0963">Cytoplasm</keyword>
<evidence type="ECO:0000259" key="11">
    <source>
        <dbReference type="PROSITE" id="PS51094"/>
    </source>
</evidence>
<gene>
    <name evidence="12" type="ORF">E4M00_16455</name>
</gene>
<keyword evidence="13" id="KW-1185">Reference proteome</keyword>
<evidence type="ECO:0000256" key="1">
    <source>
        <dbReference type="ARBA" id="ARBA00004496"/>
    </source>
</evidence>
<keyword evidence="6" id="KW-0598">Phosphotransferase system</keyword>
<dbReference type="EMBL" id="SPQZ01000008">
    <property type="protein sequence ID" value="TFV94976.1"/>
    <property type="molecule type" value="Genomic_DNA"/>
</dbReference>
<organism evidence="12 13">
    <name type="scientific">Orlajensenia leifsoniae</name>
    <dbReference type="NCBI Taxonomy" id="2561933"/>
    <lineage>
        <taxon>Bacteria</taxon>
        <taxon>Bacillati</taxon>
        <taxon>Actinomycetota</taxon>
        <taxon>Actinomycetes</taxon>
        <taxon>Micrococcales</taxon>
        <taxon>Microbacteriaceae</taxon>
        <taxon>Orlajensenia</taxon>
    </lineage>
</organism>
<evidence type="ECO:0000256" key="2">
    <source>
        <dbReference type="ARBA" id="ARBA00022448"/>
    </source>
</evidence>
<evidence type="ECO:0000256" key="6">
    <source>
        <dbReference type="ARBA" id="ARBA00022683"/>
    </source>
</evidence>
<evidence type="ECO:0000313" key="12">
    <source>
        <dbReference type="EMBL" id="TFV94976.1"/>
    </source>
</evidence>
<dbReference type="GO" id="GO:0005737">
    <property type="term" value="C:cytoplasm"/>
    <property type="evidence" value="ECO:0007669"/>
    <property type="project" value="UniProtKB-SubCell"/>
</dbReference>
<dbReference type="RefSeq" id="WP_135121574.1">
    <property type="nucleotide sequence ID" value="NZ_SPQZ01000008.1"/>
</dbReference>
<evidence type="ECO:0000256" key="10">
    <source>
        <dbReference type="ARBA" id="ARBA00042072"/>
    </source>
</evidence>
<keyword evidence="12" id="KW-0762">Sugar transport</keyword>
<keyword evidence="5" id="KW-0808">Transferase</keyword>
<proteinExistence type="predicted"/>
<feature type="domain" description="PTS EIIA type-2" evidence="11">
    <location>
        <begin position="3"/>
        <end position="146"/>
    </location>
</feature>
<keyword evidence="4" id="KW-0597">Phosphoprotein</keyword>
<comment type="caution">
    <text evidence="12">The sequence shown here is derived from an EMBL/GenBank/DDBJ whole genome shotgun (WGS) entry which is preliminary data.</text>
</comment>
<accession>A0A4Y9QV03</accession>
<sequence length="147" mass="15198">MLPPLPESAIRLGAAATDWQDAVRLCGAALRDSGATTDAYTERMISVIEEFGAYVVIAPGFALAHARPGSDVMTDGLAVVTLAEPVRFGHPHNDPVSVIIGLAVTTTDEHVGAVATLANVFNDGAVIPALAAASDDETVRELLGYTS</sequence>
<dbReference type="PROSITE" id="PS51094">
    <property type="entry name" value="PTS_EIIA_TYPE_2"/>
    <property type="match status" value="1"/>
</dbReference>
<evidence type="ECO:0000256" key="4">
    <source>
        <dbReference type="ARBA" id="ARBA00022553"/>
    </source>
</evidence>
<dbReference type="InterPro" id="IPR051351">
    <property type="entry name" value="Ascorbate-PTS_EIIA_comp"/>
</dbReference>
<reference evidence="12 13" key="1">
    <citation type="journal article" date="2018" name="J. Microbiol.">
        <title>Leifsonia flava sp. nov., a novel actinobacterium isolated from the rhizosphere of Aquilegia viridiflora.</title>
        <authorList>
            <person name="Cai Y."/>
            <person name="Tao W.Z."/>
            <person name="Ma Y.J."/>
            <person name="Cheng J."/>
            <person name="Zhang M.Y."/>
            <person name="Zhang Y.X."/>
        </authorList>
    </citation>
    <scope>NUCLEOTIDE SEQUENCE [LARGE SCALE GENOMIC DNA]</scope>
    <source>
        <strain evidence="12 13">SYP-B2174</strain>
    </source>
</reference>
<dbReference type="PANTHER" id="PTHR36203">
    <property type="entry name" value="ASCORBATE-SPECIFIC PTS SYSTEM EIIA COMPONENT"/>
    <property type="match status" value="1"/>
</dbReference>
<name>A0A4Y9QV03_9MICO</name>
<dbReference type="InterPro" id="IPR016152">
    <property type="entry name" value="PTrfase/Anion_transptr"/>
</dbReference>
<evidence type="ECO:0000256" key="3">
    <source>
        <dbReference type="ARBA" id="ARBA00022490"/>
    </source>
</evidence>
<evidence type="ECO:0000256" key="7">
    <source>
        <dbReference type="ARBA" id="ARBA00022777"/>
    </source>
</evidence>
<dbReference type="GO" id="GO:0009401">
    <property type="term" value="P:phosphoenolpyruvate-dependent sugar phosphotransferase system"/>
    <property type="evidence" value="ECO:0007669"/>
    <property type="project" value="UniProtKB-KW"/>
</dbReference>
<keyword evidence="7" id="KW-0418">Kinase</keyword>
<dbReference type="CDD" id="cd00211">
    <property type="entry name" value="PTS_IIA_fru"/>
    <property type="match status" value="1"/>
</dbReference>
<dbReference type="Proteomes" id="UP000298127">
    <property type="component" value="Unassembled WGS sequence"/>
</dbReference>
<dbReference type="Pfam" id="PF00359">
    <property type="entry name" value="PTS_EIIA_2"/>
    <property type="match status" value="1"/>
</dbReference>
<dbReference type="SUPFAM" id="SSF55804">
    <property type="entry name" value="Phoshotransferase/anion transport protein"/>
    <property type="match status" value="1"/>
</dbReference>
<dbReference type="GO" id="GO:0016301">
    <property type="term" value="F:kinase activity"/>
    <property type="evidence" value="ECO:0007669"/>
    <property type="project" value="UniProtKB-KW"/>
</dbReference>
<dbReference type="AlphaFoldDB" id="A0A4Y9QV03"/>
<dbReference type="InterPro" id="IPR002178">
    <property type="entry name" value="PTS_EIIA_type-2_dom"/>
</dbReference>
<dbReference type="PANTHER" id="PTHR36203:SF1">
    <property type="entry name" value="ASCORBATE-SPECIFIC PTS SYSTEM EIIA COMPONENT"/>
    <property type="match status" value="1"/>
</dbReference>
<evidence type="ECO:0000256" key="9">
    <source>
        <dbReference type="ARBA" id="ARBA00041175"/>
    </source>
</evidence>
<comment type="function">
    <text evidence="8">The phosphoenolpyruvate-dependent sugar phosphotransferase system (sugar PTS), a major carbohydrate active transport system, catalyzes the phosphorylation of incoming sugar substrates concomitantly with their translocation across the cell membrane. The enzyme II UlaABC PTS system is involved in ascorbate transport.</text>
</comment>
<dbReference type="Gene3D" id="3.40.930.10">
    <property type="entry name" value="Mannitol-specific EII, Chain A"/>
    <property type="match status" value="1"/>
</dbReference>
<evidence type="ECO:0000256" key="5">
    <source>
        <dbReference type="ARBA" id="ARBA00022679"/>
    </source>
</evidence>
<evidence type="ECO:0000256" key="8">
    <source>
        <dbReference type="ARBA" id="ARBA00037387"/>
    </source>
</evidence>
<evidence type="ECO:0000313" key="13">
    <source>
        <dbReference type="Proteomes" id="UP000298127"/>
    </source>
</evidence>
<protein>
    <recommendedName>
        <fullName evidence="9">Ascorbate-specific PTS system EIIA component</fullName>
    </recommendedName>
    <alternativeName>
        <fullName evidence="10">Ascorbate-specific phosphotransferase enzyme IIA component</fullName>
    </alternativeName>
</protein>
<keyword evidence="2" id="KW-0813">Transport</keyword>
<comment type="subcellular location">
    <subcellularLocation>
        <location evidence="1">Cytoplasm</location>
    </subcellularLocation>
</comment>